<protein>
    <recommendedName>
        <fullName evidence="1">Right handed beta helix domain-containing protein</fullName>
    </recommendedName>
</protein>
<sequence length="285" mass="32421">DNNIIRSGGRIYTSAVGVWIGQSGDNTVTHNDISDLFYTGLSIGWRWGYRESLSKRNNISFNHVHHIGWGVLSDMGGIYTLGPSEGTIVSNNVFHDIYSYSYGGWGLYTDEGTSNIVMENNLVYNTKTGGFHQHYGRENIIRNNILAFSKLHQIQATRVEEHLSFTFENNIVYWDTGPLLSGRWKQIKVKMRNNCYWNVSGKEIKPAGMTFKEWQERGHDTDSIIANPMFVDAENFDFRLKPNSPALKNGFKPFDYSKAGVYGDPAWIKKAQNVQFPPLELPPQP</sequence>
<organism evidence="2">
    <name type="scientific">marine sediment metagenome</name>
    <dbReference type="NCBI Taxonomy" id="412755"/>
    <lineage>
        <taxon>unclassified sequences</taxon>
        <taxon>metagenomes</taxon>
        <taxon>ecological metagenomes</taxon>
    </lineage>
</organism>
<evidence type="ECO:0000259" key="1">
    <source>
        <dbReference type="Pfam" id="PF13229"/>
    </source>
</evidence>
<dbReference type="InterPro" id="IPR011050">
    <property type="entry name" value="Pectin_lyase_fold/virulence"/>
</dbReference>
<accession>X0TE39</accession>
<dbReference type="InterPro" id="IPR039448">
    <property type="entry name" value="Beta_helix"/>
</dbReference>
<feature type="non-terminal residue" evidence="2">
    <location>
        <position position="1"/>
    </location>
</feature>
<gene>
    <name evidence="2" type="ORF">S01H1_15563</name>
</gene>
<dbReference type="InterPro" id="IPR012334">
    <property type="entry name" value="Pectin_lyas_fold"/>
</dbReference>
<name>X0TE39_9ZZZZ</name>
<dbReference type="AlphaFoldDB" id="X0TE39"/>
<dbReference type="SUPFAM" id="SSF51126">
    <property type="entry name" value="Pectin lyase-like"/>
    <property type="match status" value="1"/>
</dbReference>
<feature type="domain" description="Right handed beta helix" evidence="1">
    <location>
        <begin position="2"/>
        <end position="150"/>
    </location>
</feature>
<reference evidence="2" key="1">
    <citation type="journal article" date="2014" name="Front. Microbiol.">
        <title>High frequency of phylogenetically diverse reductive dehalogenase-homologous genes in deep subseafloor sedimentary metagenomes.</title>
        <authorList>
            <person name="Kawai M."/>
            <person name="Futagami T."/>
            <person name="Toyoda A."/>
            <person name="Takaki Y."/>
            <person name="Nishi S."/>
            <person name="Hori S."/>
            <person name="Arai W."/>
            <person name="Tsubouchi T."/>
            <person name="Morono Y."/>
            <person name="Uchiyama I."/>
            <person name="Ito T."/>
            <person name="Fujiyama A."/>
            <person name="Inagaki F."/>
            <person name="Takami H."/>
        </authorList>
    </citation>
    <scope>NUCLEOTIDE SEQUENCE</scope>
    <source>
        <strain evidence="2">Expedition CK06-06</strain>
    </source>
</reference>
<comment type="caution">
    <text evidence="2">The sequence shown here is derived from an EMBL/GenBank/DDBJ whole genome shotgun (WGS) entry which is preliminary data.</text>
</comment>
<dbReference type="PANTHER" id="PTHR36453:SF1">
    <property type="entry name" value="RIGHT HANDED BETA HELIX DOMAIN-CONTAINING PROTEIN"/>
    <property type="match status" value="1"/>
</dbReference>
<evidence type="ECO:0000313" key="2">
    <source>
        <dbReference type="EMBL" id="GAF74330.1"/>
    </source>
</evidence>
<dbReference type="Pfam" id="PF13229">
    <property type="entry name" value="Beta_helix"/>
    <property type="match status" value="1"/>
</dbReference>
<dbReference type="PANTHER" id="PTHR36453">
    <property type="entry name" value="SECRETED PROTEIN-RELATED"/>
    <property type="match status" value="1"/>
</dbReference>
<dbReference type="Gene3D" id="2.160.20.10">
    <property type="entry name" value="Single-stranded right-handed beta-helix, Pectin lyase-like"/>
    <property type="match status" value="1"/>
</dbReference>
<dbReference type="EMBL" id="BARS01008126">
    <property type="protein sequence ID" value="GAF74330.1"/>
    <property type="molecule type" value="Genomic_DNA"/>
</dbReference>
<proteinExistence type="predicted"/>